<dbReference type="AlphaFoldDB" id="A0A0C2SAT6"/>
<evidence type="ECO:0000256" key="1">
    <source>
        <dbReference type="SAM" id="Phobius"/>
    </source>
</evidence>
<gene>
    <name evidence="2" type="ORF">KR50_09240</name>
</gene>
<reference evidence="2 3" key="1">
    <citation type="submission" date="2015-01" db="EMBL/GenBank/DDBJ databases">
        <title>Jeotgalibacillus campisalis genome sequencing.</title>
        <authorList>
            <person name="Goh K.M."/>
            <person name="Chan K.-G."/>
            <person name="Yaakop A.S."/>
            <person name="Ee R."/>
            <person name="Gan H.M."/>
            <person name="Chan C.S."/>
        </authorList>
    </citation>
    <scope>NUCLEOTIDE SEQUENCE [LARGE SCALE GENOMIC DNA]</scope>
    <source>
        <strain evidence="2 3">SF-57</strain>
    </source>
</reference>
<protein>
    <submittedName>
        <fullName evidence="2">Uncharacterized protein</fullName>
    </submittedName>
</protein>
<feature type="transmembrane region" description="Helical" evidence="1">
    <location>
        <begin position="30"/>
        <end position="49"/>
    </location>
</feature>
<keyword evidence="1" id="KW-0812">Transmembrane</keyword>
<accession>A0A0C2SAT6</accession>
<evidence type="ECO:0000313" key="2">
    <source>
        <dbReference type="EMBL" id="KIL51044.1"/>
    </source>
</evidence>
<name>A0A0C2SAT6_9BACL</name>
<keyword evidence="1" id="KW-0472">Membrane</keyword>
<organism evidence="2 3">
    <name type="scientific">Jeotgalibacillus campisalis</name>
    <dbReference type="NCBI Taxonomy" id="220754"/>
    <lineage>
        <taxon>Bacteria</taxon>
        <taxon>Bacillati</taxon>
        <taxon>Bacillota</taxon>
        <taxon>Bacilli</taxon>
        <taxon>Bacillales</taxon>
        <taxon>Caryophanaceae</taxon>
        <taxon>Jeotgalibacillus</taxon>
    </lineage>
</organism>
<proteinExistence type="predicted"/>
<comment type="caution">
    <text evidence="2">The sequence shown here is derived from an EMBL/GenBank/DDBJ whole genome shotgun (WGS) entry which is preliminary data.</text>
</comment>
<keyword evidence="1" id="KW-1133">Transmembrane helix</keyword>
<sequence>MISQFILVAFLALAIYTFFTKEASAAKILAVLSFAGSGVLLIISLIGSYRMRRDKA</sequence>
<dbReference type="PATRIC" id="fig|220754.4.peg.944"/>
<dbReference type="Proteomes" id="UP000031972">
    <property type="component" value="Unassembled WGS sequence"/>
</dbReference>
<keyword evidence="3" id="KW-1185">Reference proteome</keyword>
<dbReference type="EMBL" id="JXRR01000008">
    <property type="protein sequence ID" value="KIL51044.1"/>
    <property type="molecule type" value="Genomic_DNA"/>
</dbReference>
<evidence type="ECO:0000313" key="3">
    <source>
        <dbReference type="Proteomes" id="UP000031972"/>
    </source>
</evidence>